<evidence type="ECO:0000313" key="3">
    <source>
        <dbReference type="Proteomes" id="UP001066276"/>
    </source>
</evidence>
<proteinExistence type="predicted"/>
<gene>
    <name evidence="2" type="ORF">NDU88_007054</name>
</gene>
<accession>A0AAV7N2P1</accession>
<name>A0AAV7N2P1_PLEWA</name>
<comment type="caution">
    <text evidence="2">The sequence shown here is derived from an EMBL/GenBank/DDBJ whole genome shotgun (WGS) entry which is preliminary data.</text>
</comment>
<keyword evidence="3" id="KW-1185">Reference proteome</keyword>
<organism evidence="2 3">
    <name type="scientific">Pleurodeles waltl</name>
    <name type="common">Iberian ribbed newt</name>
    <dbReference type="NCBI Taxonomy" id="8319"/>
    <lineage>
        <taxon>Eukaryota</taxon>
        <taxon>Metazoa</taxon>
        <taxon>Chordata</taxon>
        <taxon>Craniata</taxon>
        <taxon>Vertebrata</taxon>
        <taxon>Euteleostomi</taxon>
        <taxon>Amphibia</taxon>
        <taxon>Batrachia</taxon>
        <taxon>Caudata</taxon>
        <taxon>Salamandroidea</taxon>
        <taxon>Salamandridae</taxon>
        <taxon>Pleurodelinae</taxon>
        <taxon>Pleurodeles</taxon>
    </lineage>
</organism>
<dbReference type="AlphaFoldDB" id="A0AAV7N2P1"/>
<feature type="region of interest" description="Disordered" evidence="1">
    <location>
        <begin position="104"/>
        <end position="124"/>
    </location>
</feature>
<sequence>MLRVDNYMVFASAGPLEINTKKREVTMAVPTDLTEMSFNPLTTVPLIAELKGTSRRRILAKKITAAARAVEVSWRLEKRFTFGSGTPPPQPGCLIALEREDRAQLSAPGARENQRGKNQEQACS</sequence>
<protein>
    <submittedName>
        <fullName evidence="2">Uncharacterized protein</fullName>
    </submittedName>
</protein>
<dbReference type="EMBL" id="JANPWB010000013">
    <property type="protein sequence ID" value="KAJ1109694.1"/>
    <property type="molecule type" value="Genomic_DNA"/>
</dbReference>
<reference evidence="2" key="1">
    <citation type="journal article" date="2022" name="bioRxiv">
        <title>Sequencing and chromosome-scale assembly of the giantPleurodeles waltlgenome.</title>
        <authorList>
            <person name="Brown T."/>
            <person name="Elewa A."/>
            <person name="Iarovenko S."/>
            <person name="Subramanian E."/>
            <person name="Araus A.J."/>
            <person name="Petzold A."/>
            <person name="Susuki M."/>
            <person name="Suzuki K.-i.T."/>
            <person name="Hayashi T."/>
            <person name="Toyoda A."/>
            <person name="Oliveira C."/>
            <person name="Osipova E."/>
            <person name="Leigh N.D."/>
            <person name="Simon A."/>
            <person name="Yun M.H."/>
        </authorList>
    </citation>
    <scope>NUCLEOTIDE SEQUENCE</scope>
    <source>
        <strain evidence="2">20211129_DDA</strain>
        <tissue evidence="2">Liver</tissue>
    </source>
</reference>
<evidence type="ECO:0000313" key="2">
    <source>
        <dbReference type="EMBL" id="KAJ1109694.1"/>
    </source>
</evidence>
<dbReference type="Proteomes" id="UP001066276">
    <property type="component" value="Chromosome 9"/>
</dbReference>
<evidence type="ECO:0000256" key="1">
    <source>
        <dbReference type="SAM" id="MobiDB-lite"/>
    </source>
</evidence>